<evidence type="ECO:0000313" key="3">
    <source>
        <dbReference type="EMBL" id="MSS89451.1"/>
    </source>
</evidence>
<dbReference type="RefSeq" id="WP_154465318.1">
    <property type="nucleotide sequence ID" value="NZ_JAXDZL010000215.1"/>
</dbReference>
<dbReference type="PANTHER" id="PTHR30486:SF15">
    <property type="entry name" value="TYPE II_IV SECRETION SYSTEM ATPASE"/>
    <property type="match status" value="1"/>
</dbReference>
<dbReference type="InterPro" id="IPR027417">
    <property type="entry name" value="P-loop_NTPase"/>
</dbReference>
<feature type="domain" description="Bacterial type II secretion system protein E" evidence="2">
    <location>
        <begin position="69"/>
        <end position="359"/>
    </location>
</feature>
<dbReference type="InterPro" id="IPR050921">
    <property type="entry name" value="T4SS_GSP_E_ATPase"/>
</dbReference>
<evidence type="ECO:0000313" key="4">
    <source>
        <dbReference type="Proteomes" id="UP000436047"/>
    </source>
</evidence>
<gene>
    <name evidence="3" type="ORF">FYJ45_14485</name>
</gene>
<dbReference type="CDD" id="cd01130">
    <property type="entry name" value="VirB11-like_ATPase"/>
    <property type="match status" value="1"/>
</dbReference>
<reference evidence="3 4" key="1">
    <citation type="submission" date="2019-08" db="EMBL/GenBank/DDBJ databases">
        <title>In-depth cultivation of the pig gut microbiome towards novel bacterial diversity and tailored functional studies.</title>
        <authorList>
            <person name="Wylensek D."/>
            <person name="Hitch T.C.A."/>
            <person name="Clavel T."/>
        </authorList>
    </citation>
    <scope>NUCLEOTIDE SEQUENCE [LARGE SCALE GENOMIC DNA]</scope>
    <source>
        <strain evidence="3 4">WCA-389-WT-23B</strain>
    </source>
</reference>
<accession>A0A6N7W2H7</accession>
<proteinExistence type="inferred from homology"/>
<comment type="caution">
    <text evidence="3">The sequence shown here is derived from an EMBL/GenBank/DDBJ whole genome shotgun (WGS) entry which is preliminary data.</text>
</comment>
<evidence type="ECO:0000259" key="2">
    <source>
        <dbReference type="Pfam" id="PF00437"/>
    </source>
</evidence>
<name>A0A6N7W2H7_9FIRM</name>
<dbReference type="PANTHER" id="PTHR30486">
    <property type="entry name" value="TWITCHING MOTILITY PROTEIN PILT"/>
    <property type="match status" value="1"/>
</dbReference>
<dbReference type="GO" id="GO:0016887">
    <property type="term" value="F:ATP hydrolysis activity"/>
    <property type="evidence" value="ECO:0007669"/>
    <property type="project" value="InterPro"/>
</dbReference>
<dbReference type="Gene3D" id="3.40.50.300">
    <property type="entry name" value="P-loop containing nucleotide triphosphate hydrolases"/>
    <property type="match status" value="1"/>
</dbReference>
<dbReference type="Pfam" id="PF00437">
    <property type="entry name" value="T2SSE"/>
    <property type="match status" value="1"/>
</dbReference>
<keyword evidence="4" id="KW-1185">Reference proteome</keyword>
<sequence>MEQEKYLAVRDGIKRELLSDMDFTREMSDEEIQDAIADRLRAREFAGRLNVYERARMGKELFFTIRGLDVLQELIEDEQVTEIMINGMEGIFVERAGRLFAWPCGFESGEKLQDVIQQIVAGCNRVVNETSPIVDARLENGSRVNVVLGPIALNGPVVTIRRFPEQPIGMRELLAIGSISEEACSFLEKLVKARYNIFISGGTGSGKTTFLNALAGFIPADERLITIEDSAELQIRGIPNLVRMETRNANVEGCQPITIRDLIKTSLRMRPDRIIVGEVRGGEAVDLIASALNCGHDGSMSTGHANSAQDMLMRLETMMLMGMEIPLPAIRRQIASGVDIIVHLGRLRDKTRKVLQIAEVTGIEDGEIQLSSLFSFEEEGETSGRVRGRLIRKEKLLHEDKLKMAGFGSA</sequence>
<dbReference type="SUPFAM" id="SSF52540">
    <property type="entry name" value="P-loop containing nucleoside triphosphate hydrolases"/>
    <property type="match status" value="1"/>
</dbReference>
<comment type="similarity">
    <text evidence="1">Belongs to the GSP E family.</text>
</comment>
<dbReference type="Gene3D" id="3.30.450.380">
    <property type="match status" value="1"/>
</dbReference>
<dbReference type="GeneID" id="86054255"/>
<dbReference type="AlphaFoldDB" id="A0A6N7W2H7"/>
<dbReference type="EMBL" id="VUMI01000022">
    <property type="protein sequence ID" value="MSS89451.1"/>
    <property type="molecule type" value="Genomic_DNA"/>
</dbReference>
<organism evidence="3 4">
    <name type="scientific">Eisenbergiella porci</name>
    <dbReference type="NCBI Taxonomy" id="2652274"/>
    <lineage>
        <taxon>Bacteria</taxon>
        <taxon>Bacillati</taxon>
        <taxon>Bacillota</taxon>
        <taxon>Clostridia</taxon>
        <taxon>Lachnospirales</taxon>
        <taxon>Lachnospiraceae</taxon>
        <taxon>Eisenbergiella</taxon>
    </lineage>
</organism>
<dbReference type="InterPro" id="IPR001482">
    <property type="entry name" value="T2SS/T4SS_dom"/>
</dbReference>
<protein>
    <submittedName>
        <fullName evidence="3">CpaF family protein</fullName>
    </submittedName>
</protein>
<dbReference type="Proteomes" id="UP000436047">
    <property type="component" value="Unassembled WGS sequence"/>
</dbReference>
<evidence type="ECO:0000256" key="1">
    <source>
        <dbReference type="ARBA" id="ARBA00006611"/>
    </source>
</evidence>